<evidence type="ECO:0000313" key="3">
    <source>
        <dbReference type="EMBL" id="CAB9528483.1"/>
    </source>
</evidence>
<dbReference type="AlphaFoldDB" id="A0A9N8EXB2"/>
<protein>
    <submittedName>
        <fullName evidence="3">Uncharacterized protein</fullName>
    </submittedName>
</protein>
<keyword evidence="2" id="KW-0732">Signal</keyword>
<dbReference type="OrthoDB" id="42055at2759"/>
<keyword evidence="4" id="KW-1185">Reference proteome</keyword>
<proteinExistence type="predicted"/>
<feature type="transmembrane region" description="Helical" evidence="1">
    <location>
        <begin position="60"/>
        <end position="80"/>
    </location>
</feature>
<reference evidence="3" key="1">
    <citation type="submission" date="2020-06" db="EMBL/GenBank/DDBJ databases">
        <authorList>
            <consortium name="Plant Systems Biology data submission"/>
        </authorList>
    </citation>
    <scope>NUCLEOTIDE SEQUENCE</scope>
    <source>
        <strain evidence="3">D6</strain>
    </source>
</reference>
<comment type="caution">
    <text evidence="3">The sequence shown here is derived from an EMBL/GenBank/DDBJ whole genome shotgun (WGS) entry which is preliminary data.</text>
</comment>
<evidence type="ECO:0000313" key="4">
    <source>
        <dbReference type="Proteomes" id="UP001153069"/>
    </source>
</evidence>
<keyword evidence="1" id="KW-0812">Transmembrane</keyword>
<evidence type="ECO:0000256" key="1">
    <source>
        <dbReference type="SAM" id="Phobius"/>
    </source>
</evidence>
<feature type="chain" id="PRO_5040466723" evidence="2">
    <location>
        <begin position="30"/>
        <end position="513"/>
    </location>
</feature>
<keyword evidence="1" id="KW-0472">Membrane</keyword>
<feature type="signal peptide" evidence="2">
    <location>
        <begin position="1"/>
        <end position="29"/>
    </location>
</feature>
<dbReference type="EMBL" id="CAICTM010002237">
    <property type="protein sequence ID" value="CAB9528483.1"/>
    <property type="molecule type" value="Genomic_DNA"/>
</dbReference>
<accession>A0A9N8EXB2</accession>
<sequence length="513" mass="58058">MKIPSGASLVFPFAISAVALLFGHHYAAASQDIYHVPAMSVTTSVKNWVLEVWLAISMKHTQWCGVALTVYLVYVLVHLYQDWLKYFAFRKPRSSPKCPSHDGIPDVINMKPQECTQLNTKHQRGSSDRPALWRTSFFSADFDGSILENLPVHEKKSKHLDVDHVYLNFGLFLVVNVIIYPPLVLQVIYKLTTLRARYELAKMGLVVPKAFIPESVSASLILNTKLVLYYCGKVDEGATAQFVFPNFAALHNDGTAYHGTMEVHIDLNTKTVAKAWWNGETLSPKDCFAFVSFSVAFNSHIKAHAVANWAVNVETKQLWKNPLEAINDATTVIWNHWANRFNEIYSLFQAFGMLSTQACPKSLSEDVFGCALKNGIPQHDSSIAELAKHSRYVDFLMKVRIPMLRGFMKYKASMFPGVEFEALFVGTVGHSIGHYFFETIVADSLWLDVDSKQYGLMAQFTKVAHGCFTPDLPFYLISPKYKDQWHPFYRTIYQRAAAFDKELADTMETCIAK</sequence>
<organism evidence="3 4">
    <name type="scientific">Seminavis robusta</name>
    <dbReference type="NCBI Taxonomy" id="568900"/>
    <lineage>
        <taxon>Eukaryota</taxon>
        <taxon>Sar</taxon>
        <taxon>Stramenopiles</taxon>
        <taxon>Ochrophyta</taxon>
        <taxon>Bacillariophyta</taxon>
        <taxon>Bacillariophyceae</taxon>
        <taxon>Bacillariophycidae</taxon>
        <taxon>Naviculales</taxon>
        <taxon>Naviculaceae</taxon>
        <taxon>Seminavis</taxon>
    </lineage>
</organism>
<dbReference type="Proteomes" id="UP001153069">
    <property type="component" value="Unassembled WGS sequence"/>
</dbReference>
<feature type="transmembrane region" description="Helical" evidence="1">
    <location>
        <begin position="165"/>
        <end position="189"/>
    </location>
</feature>
<keyword evidence="1" id="KW-1133">Transmembrane helix</keyword>
<gene>
    <name evidence="3" type="ORF">SEMRO_2239_G320250.1</name>
</gene>
<evidence type="ECO:0000256" key="2">
    <source>
        <dbReference type="SAM" id="SignalP"/>
    </source>
</evidence>
<name>A0A9N8EXB2_9STRA</name>